<dbReference type="PROSITE" id="PS50297">
    <property type="entry name" value="ANK_REP_REGION"/>
    <property type="match status" value="4"/>
</dbReference>
<dbReference type="InParanoid" id="C7YQY3"/>
<evidence type="ECO:0000256" key="2">
    <source>
        <dbReference type="PROSITE-ProRule" id="PRU00023"/>
    </source>
</evidence>
<dbReference type="SMART" id="SM00248">
    <property type="entry name" value="ANK"/>
    <property type="match status" value="12"/>
</dbReference>
<dbReference type="InterPro" id="IPR056884">
    <property type="entry name" value="NPHP3-like_N"/>
</dbReference>
<dbReference type="PANTHER" id="PTHR10039">
    <property type="entry name" value="AMELOGENIN"/>
    <property type="match status" value="1"/>
</dbReference>
<keyword evidence="1" id="KW-0677">Repeat</keyword>
<dbReference type="eggNOG" id="KOG4177">
    <property type="taxonomic scope" value="Eukaryota"/>
</dbReference>
<organism evidence="4 5">
    <name type="scientific">Fusarium vanettenii (strain ATCC MYA-4622 / CBS 123669 / FGSC 9596 / NRRL 45880 / 77-13-4)</name>
    <name type="common">Fusarium solani subsp. pisi</name>
    <dbReference type="NCBI Taxonomy" id="660122"/>
    <lineage>
        <taxon>Eukaryota</taxon>
        <taxon>Fungi</taxon>
        <taxon>Dikarya</taxon>
        <taxon>Ascomycota</taxon>
        <taxon>Pezizomycotina</taxon>
        <taxon>Sordariomycetes</taxon>
        <taxon>Hypocreomycetidae</taxon>
        <taxon>Hypocreales</taxon>
        <taxon>Nectriaceae</taxon>
        <taxon>Fusarium</taxon>
        <taxon>Fusarium solani species complex</taxon>
        <taxon>Fusarium vanettenii</taxon>
    </lineage>
</organism>
<dbReference type="EMBL" id="GG698898">
    <property type="protein sequence ID" value="EEU46553.1"/>
    <property type="molecule type" value="Genomic_DNA"/>
</dbReference>
<dbReference type="SUPFAM" id="SSF52540">
    <property type="entry name" value="P-loop containing nucleoside triphosphate hydrolases"/>
    <property type="match status" value="1"/>
</dbReference>
<gene>
    <name evidence="4" type="ORF">NECHADRAFT_37523</name>
</gene>
<dbReference type="OMA" id="SYLTRWW"/>
<name>C7YQY3_FUSV7</name>
<dbReference type="PANTHER" id="PTHR10039:SF15">
    <property type="entry name" value="NACHT DOMAIN-CONTAINING PROTEIN"/>
    <property type="match status" value="1"/>
</dbReference>
<evidence type="ECO:0000313" key="5">
    <source>
        <dbReference type="Proteomes" id="UP000005206"/>
    </source>
</evidence>
<dbReference type="RefSeq" id="XP_003052266.1">
    <property type="nucleotide sequence ID" value="XM_003052220.1"/>
</dbReference>
<evidence type="ECO:0000313" key="4">
    <source>
        <dbReference type="EMBL" id="EEU46553.1"/>
    </source>
</evidence>
<dbReference type="HOGENOM" id="CLU_001550_0_0_1"/>
<feature type="domain" description="Nephrocystin 3-like N-terminal" evidence="3">
    <location>
        <begin position="210"/>
        <end position="372"/>
    </location>
</feature>
<sequence>MGDPLSTAASIAGLMSLADTVFRYVFKYARGAVNAKKEVEALSTEINGLSAVLRGLHALASELEAEASFEPTLRMQHLTHCKQTLETLRNRVKKAADDFDNKTKWEGITRRLKWPFSASETKDLLSDISRCKETLTLATTADTMRKLQIFLTNQADLDLKLDKKLDDVIHILQRDEVDVRKRLILDFFMKPDANPKSNLSQSIKLRHPTTGSWLTTSHAFRAWLDTPGSRLWLNGIPGGGKTVLAGAVVQEALSIGSPDTAVAFFFCDYKNPATLLPLNIIGALASQIARQNDDAFDLLQDYYQELHPARALDRVADVDELRAIIAKMSQLFKQVTVIIDGLDECGENTDSVLESISELAVSTTSTSLALFSRDELNIRTWLHEDFEEISIEAHTEDIELFVRAEMEHRIQNSRLKVNNLKIKDDIAEELITRANGMFRWVVCQLDYLCEFATDADRLNALKELPPTLPDSYRRLLERLNRRPPRVQRMVQMSLQFIAFFPVTLSIKELCQAVSTPQARVDETNTVSERDIVLGCSSLIRKSPDGESLEFAHFSVLEFLQDDLLSKTPGLEAYRLTRREDSQVLATQCLKFLQLDNFNYIPPCSIEWEQFRDEQFQSYPFYESAAIYWPDLAREGLGDSSLLSAAKSLFHPSVAQNFRGWVDLFLRGTFNFLYYSDANYQQNPSKYSLRVRNVSTDQKLRPLHVAAALNLPEICSFLIGEGANVNEVCDMGTPLLLAEFSLFALKDETIDFPDCQWPFLRYFLPCSSRRNRTISCLIEAGASFVKLSELYMSRPLFLTTSIIGSLVKDFGPTIQLLDQCINPTYSEIDDFEAYLKAWARTSHPRELEAPLLNLIRYLKESPAYSTDWGFRLGRALWSTCSKLDLAFTSDPTLTDSRISLSYEALVEKTMVAIRKDDFNALRSYLDDGRVDVHNSYSYGNFHGTLLYFAVRENSPACADQLLALGGDPCSKDDHGRVAVHHCCRHGDGRTLRLLAKFNVSLLAEDGDGNNLWHYSAQKMWTASFLDVLFNLSKDDTWKALLTRNKAGQTPLMIALSRQKRATNEDRENCEWRALMFIDYCNQVPDFWLQHNPLFPTVFKFASSKVFEKLKELGLELDALIPGQATPLHELGPETSIEWAETLKKSYPSACAARFEGKLPIETYFEAILRAGKCPENLKDIIQVLASSDTFKSSHQGTTPWEFACRLQLQVGDWGEKKDMFCKGGWRVLDRIWADLLSCGAMEAFEDAHACTPPLVVGLCKTGSGKAFLQSLLNHSNSERLREFPPGPQMLSLLHRVASSSDEPGLGWLIRELVAKGADINAMNPSLDPGLRVPPIAYHVWADSSYCATSLLQMGADPSLGSVYDAIYFATMRVNMALLEAILDYSRAGNGKIDWTKSYHWKVNGVYWEGTNLHYACYLGHLECTKFFIEEGLIGLETVESTGHTPLHFAAISGSADIIDYLVLKGSGVNVMASTANYTPLHFAAHAGHLEATKALVRLDASNSINVNGLSPRMCAEFQGHHKIVQFLDGAFQDLNHSEQQAKIIRARTRRKRMKEAIEAGDLAACRTCLDDGCPLDEGILGTGFCSPLSYALIKGQEGIAQLFIERNASTLVPFIQENHFYSGALNYASSRRELVLILPSLLSRHLEEGDSMHGFACPLWHAVGARNEEGVRLILEHLLENSGRIGHMNQVPSEKVVVQIVNLLYSFFMRNKPTMMTALHCAVRNESTTIAKLLVQYGANVDSIDEDGASPLDGALDRETAALQASDILERPSDLSPRDMPREYLMSVLALEANGLASFVHRREDGALMDLFQRTSVGQSFILNSEFSLEDMGPFAWYAETRQSFGRLPFLNKTFHQLQRRFPRESLKRWLNLEPDRGWSPLCRAASQDLITIMENCLSLDAEINFEGCPLGSALMIASACGRLEAVKFLVRRGATSSYIGRRGSIDVLSVARSASVRSWLMVGRFNEQLRISMGEVTNSSSTAQTFPWSGIAQAKFRHVGVDKRVLGQSTLDYARALAALKRRMRGQIAVRIDGLVYPHQGSTSNTRALVSMLEGNIEE</sequence>
<feature type="repeat" description="ANK" evidence="2">
    <location>
        <begin position="1713"/>
        <end position="1745"/>
    </location>
</feature>
<feature type="repeat" description="ANK" evidence="2">
    <location>
        <begin position="1474"/>
        <end position="1506"/>
    </location>
</feature>
<dbReference type="KEGG" id="nhe:NECHADRAFT_37523"/>
<dbReference type="PRINTS" id="PR01415">
    <property type="entry name" value="ANKYRIN"/>
</dbReference>
<evidence type="ECO:0000259" key="3">
    <source>
        <dbReference type="Pfam" id="PF24883"/>
    </source>
</evidence>
<proteinExistence type="predicted"/>
<reference evidence="4 5" key="1">
    <citation type="journal article" date="2009" name="PLoS Genet.">
        <title>The genome of Nectria haematococca: contribution of supernumerary chromosomes to gene expansion.</title>
        <authorList>
            <person name="Coleman J.J."/>
            <person name="Rounsley S.D."/>
            <person name="Rodriguez-Carres M."/>
            <person name="Kuo A."/>
            <person name="Wasmann C.C."/>
            <person name="Grimwood J."/>
            <person name="Schmutz J."/>
            <person name="Taga M."/>
            <person name="White G.J."/>
            <person name="Zhou S."/>
            <person name="Schwartz D.C."/>
            <person name="Freitag M."/>
            <person name="Ma L.J."/>
            <person name="Danchin E.G."/>
            <person name="Henrissat B."/>
            <person name="Coutinho P.M."/>
            <person name="Nelson D.R."/>
            <person name="Straney D."/>
            <person name="Napoli C.A."/>
            <person name="Barker B.M."/>
            <person name="Gribskov M."/>
            <person name="Rep M."/>
            <person name="Kroken S."/>
            <person name="Molnar I."/>
            <person name="Rensing C."/>
            <person name="Kennell J.C."/>
            <person name="Zamora J."/>
            <person name="Farman M.L."/>
            <person name="Selker E.U."/>
            <person name="Salamov A."/>
            <person name="Shapiro H."/>
            <person name="Pangilinan J."/>
            <person name="Lindquist E."/>
            <person name="Lamers C."/>
            <person name="Grigoriev I.V."/>
            <person name="Geiser D.M."/>
            <person name="Covert S.F."/>
            <person name="Temporini E."/>
            <person name="Vanetten H.D."/>
        </authorList>
    </citation>
    <scope>NUCLEOTIDE SEQUENCE [LARGE SCALE GENOMIC DNA]</scope>
    <source>
        <strain evidence="5">ATCC MYA-4622 / CBS 123669 / FGSC 9596 / NRRL 45880 / 77-13-4</strain>
    </source>
</reference>
<feature type="repeat" description="ANK" evidence="2">
    <location>
        <begin position="1440"/>
        <end position="1472"/>
    </location>
</feature>
<protein>
    <recommendedName>
        <fullName evidence="3">Nephrocystin 3-like N-terminal domain-containing protein</fullName>
    </recommendedName>
</protein>
<dbReference type="InterPro" id="IPR036770">
    <property type="entry name" value="Ankyrin_rpt-contain_sf"/>
</dbReference>
<dbReference type="OrthoDB" id="194358at2759"/>
<dbReference type="InterPro" id="IPR027417">
    <property type="entry name" value="P-loop_NTPase"/>
</dbReference>
<dbReference type="Gene3D" id="3.40.50.300">
    <property type="entry name" value="P-loop containing nucleotide triphosphate hydrolases"/>
    <property type="match status" value="1"/>
</dbReference>
<evidence type="ECO:0000256" key="1">
    <source>
        <dbReference type="ARBA" id="ARBA00022737"/>
    </source>
</evidence>
<keyword evidence="5" id="KW-1185">Reference proteome</keyword>
<dbReference type="PROSITE" id="PS50088">
    <property type="entry name" value="ANK_REPEAT"/>
    <property type="match status" value="4"/>
</dbReference>
<feature type="repeat" description="ANK" evidence="2">
    <location>
        <begin position="697"/>
        <end position="729"/>
    </location>
</feature>
<dbReference type="InterPro" id="IPR002110">
    <property type="entry name" value="Ankyrin_rpt"/>
</dbReference>
<dbReference type="Pfam" id="PF24883">
    <property type="entry name" value="NPHP3_N"/>
    <property type="match status" value="1"/>
</dbReference>
<dbReference type="Pfam" id="PF12796">
    <property type="entry name" value="Ank_2"/>
    <property type="match status" value="1"/>
</dbReference>
<accession>C7YQY3</accession>
<dbReference type="Pfam" id="PF00023">
    <property type="entry name" value="Ank"/>
    <property type="match status" value="3"/>
</dbReference>
<dbReference type="VEuPathDB" id="FungiDB:NECHADRAFT_37523"/>
<dbReference type="Gene3D" id="1.25.40.20">
    <property type="entry name" value="Ankyrin repeat-containing domain"/>
    <property type="match status" value="5"/>
</dbReference>
<dbReference type="GeneID" id="9672801"/>
<dbReference type="SUPFAM" id="SSF48403">
    <property type="entry name" value="Ankyrin repeat"/>
    <property type="match status" value="4"/>
</dbReference>
<dbReference type="Proteomes" id="UP000005206">
    <property type="component" value="Chromosome 4"/>
</dbReference>
<keyword evidence="2" id="KW-0040">ANK repeat</keyword>